<keyword evidence="1" id="KW-0812">Transmembrane</keyword>
<evidence type="ECO:0000256" key="1">
    <source>
        <dbReference type="SAM" id="Phobius"/>
    </source>
</evidence>
<name>A0A5C8V1W9_9FLAO</name>
<gene>
    <name evidence="2" type="ORF">FVB32_12280</name>
</gene>
<accession>A0A5C8V1W9</accession>
<dbReference type="EMBL" id="VRUR01000002">
    <property type="protein sequence ID" value="TXN35356.1"/>
    <property type="molecule type" value="Genomic_DNA"/>
</dbReference>
<dbReference type="AlphaFoldDB" id="A0A5C8V1W9"/>
<evidence type="ECO:0000313" key="3">
    <source>
        <dbReference type="Proteomes" id="UP000321456"/>
    </source>
</evidence>
<protein>
    <submittedName>
        <fullName evidence="2">Uncharacterized protein</fullName>
    </submittedName>
</protein>
<evidence type="ECO:0000313" key="2">
    <source>
        <dbReference type="EMBL" id="TXN35356.1"/>
    </source>
</evidence>
<feature type="transmembrane region" description="Helical" evidence="1">
    <location>
        <begin position="79"/>
        <end position="100"/>
    </location>
</feature>
<sequence>MKSTTITKTSKPIEKPPKFRLVLMRGLYLLTFVGLAFEAWEYLLFPSEPVDYITGVAFSFWASYATLMVLGVRYPIKMLPLLFLQLAYKATWALSVYLPMKSSERITPEAESFYWICITAVIIDIIVIPWGYVFNNYIKKFFQFREYPI</sequence>
<keyword evidence="3" id="KW-1185">Reference proteome</keyword>
<feature type="transmembrane region" description="Helical" evidence="1">
    <location>
        <begin position="112"/>
        <end position="134"/>
    </location>
</feature>
<dbReference type="Proteomes" id="UP000321456">
    <property type="component" value="Unassembled WGS sequence"/>
</dbReference>
<keyword evidence="1" id="KW-0472">Membrane</keyword>
<reference evidence="2 3" key="1">
    <citation type="submission" date="2019-08" db="EMBL/GenBank/DDBJ databases">
        <title>Professor.</title>
        <authorList>
            <person name="Park J.S."/>
        </authorList>
    </citation>
    <scope>NUCLEOTIDE SEQUENCE [LARGE SCALE GENOMIC DNA]</scope>
    <source>
        <strain evidence="2 3">176CP5-101</strain>
    </source>
</reference>
<feature type="transmembrane region" description="Helical" evidence="1">
    <location>
        <begin position="52"/>
        <end position="72"/>
    </location>
</feature>
<comment type="caution">
    <text evidence="2">The sequence shown here is derived from an EMBL/GenBank/DDBJ whole genome shotgun (WGS) entry which is preliminary data.</text>
</comment>
<proteinExistence type="predicted"/>
<dbReference type="RefSeq" id="WP_147744090.1">
    <property type="nucleotide sequence ID" value="NZ_VRUR01000002.1"/>
</dbReference>
<keyword evidence="1" id="KW-1133">Transmembrane helix</keyword>
<organism evidence="2 3">
    <name type="scientific">Flagellimonas hymeniacidonis</name>
    <dbReference type="NCBI Taxonomy" id="2603628"/>
    <lineage>
        <taxon>Bacteria</taxon>
        <taxon>Pseudomonadati</taxon>
        <taxon>Bacteroidota</taxon>
        <taxon>Flavobacteriia</taxon>
        <taxon>Flavobacteriales</taxon>
        <taxon>Flavobacteriaceae</taxon>
        <taxon>Flagellimonas</taxon>
    </lineage>
</organism>
<feature type="transmembrane region" description="Helical" evidence="1">
    <location>
        <begin position="21"/>
        <end position="40"/>
    </location>
</feature>